<dbReference type="GO" id="GO:0000272">
    <property type="term" value="P:polysaccharide catabolic process"/>
    <property type="evidence" value="ECO:0007669"/>
    <property type="project" value="InterPro"/>
</dbReference>
<dbReference type="PANTHER" id="PTHR31263:SF0">
    <property type="entry name" value="CELLULASE FAMILY PROTEIN (AFU_ORTHOLOGUE AFUA_5G14560)"/>
    <property type="match status" value="1"/>
</dbReference>
<dbReference type="PANTHER" id="PTHR31263">
    <property type="entry name" value="CELLULASE FAMILY PROTEIN (AFU_ORTHOLOGUE AFUA_5G14560)"/>
    <property type="match status" value="1"/>
</dbReference>
<accession>A0AAV6ME11</accession>
<feature type="non-terminal residue" evidence="3">
    <location>
        <position position="1"/>
    </location>
</feature>
<sequence>MSVAFTAYSLPLSTSGRWIVDATTGQRVKLMCVNWPSHMEAMLVEGLQFKRLDDIAALIVKLRFNCVRLTYPIYMFTRYANLTVQQSFQKLDLKEAITGITQNNPSILNMTIVEAYVAVVDSLTAHGIMVVPDNHVSQPGWCCGNDDGNGFFGDRYFEPQEWLQGLRLAAETLKNKSHVVAMSLRNELRGGHQKEDVWYQYMSEGAKLIHQINPNVLVVVSGLSYDTDLSFLKNRPMGFNLDNKLVFEIHLYSFSHNGRGWMSKPLNTFCASSNQGFEDRAGFLVRGQNSTPLFVSEFGIDQTGADEGQNRFLNCFSTYLTENDFDWALWALQGSYYRRDGMINSQETYGVLDSNFTGAKNPNFLHKFQLLQTKLQDPISKQTTSFIMYYPLSGECVLTNEKNQLALGGCNRSYRWSHEKDGAPMRSVGSKLCLKAVGDGQPPILNEDCSSQQSAWKYATYAKLQLASTNERGQALCLQRDPTSGLIVTKNCMCLNDAECREDPQSQWFKLVPSNAYSSPLSTNGRWIVDATTGQRVKLMCVNWPGHMQAMLAEGLHLKPLDDIAASVGCKVAFQLRAFDLLNPHVHTPRQLDCSTIL</sequence>
<dbReference type="Pfam" id="PF00150">
    <property type="entry name" value="Cellulase"/>
    <property type="match status" value="1"/>
</dbReference>
<dbReference type="GO" id="GO:0004553">
    <property type="term" value="F:hydrolase activity, hydrolyzing O-glycosyl compounds"/>
    <property type="evidence" value="ECO:0007669"/>
    <property type="project" value="InterPro"/>
</dbReference>
<protein>
    <recommendedName>
        <fullName evidence="2">Glycoside hydrolase family 5 domain-containing protein</fullName>
    </recommendedName>
</protein>
<dbReference type="Proteomes" id="UP000685013">
    <property type="component" value="Chromosome 15"/>
</dbReference>
<gene>
    <name evidence="3" type="ORF">SDJN03_23986</name>
</gene>
<evidence type="ECO:0000313" key="3">
    <source>
        <dbReference type="EMBL" id="KAG6579538.1"/>
    </source>
</evidence>
<evidence type="ECO:0000313" key="4">
    <source>
        <dbReference type="Proteomes" id="UP000685013"/>
    </source>
</evidence>
<keyword evidence="4" id="KW-1185">Reference proteome</keyword>
<name>A0AAV6ME11_9ROSI</name>
<dbReference type="EMBL" id="JAGKQH010000015">
    <property type="protein sequence ID" value="KAG6579538.1"/>
    <property type="molecule type" value="Genomic_DNA"/>
</dbReference>
<dbReference type="AlphaFoldDB" id="A0AAV6ME11"/>
<proteinExistence type="predicted"/>
<evidence type="ECO:0000259" key="2">
    <source>
        <dbReference type="Pfam" id="PF00150"/>
    </source>
</evidence>
<organism evidence="3 4">
    <name type="scientific">Cucurbita argyrosperma subsp. sororia</name>
    <dbReference type="NCBI Taxonomy" id="37648"/>
    <lineage>
        <taxon>Eukaryota</taxon>
        <taxon>Viridiplantae</taxon>
        <taxon>Streptophyta</taxon>
        <taxon>Embryophyta</taxon>
        <taxon>Tracheophyta</taxon>
        <taxon>Spermatophyta</taxon>
        <taxon>Magnoliopsida</taxon>
        <taxon>eudicotyledons</taxon>
        <taxon>Gunneridae</taxon>
        <taxon>Pentapetalae</taxon>
        <taxon>rosids</taxon>
        <taxon>fabids</taxon>
        <taxon>Cucurbitales</taxon>
        <taxon>Cucurbitaceae</taxon>
        <taxon>Cucurbiteae</taxon>
        <taxon>Cucurbita</taxon>
    </lineage>
</organism>
<reference evidence="3 4" key="1">
    <citation type="journal article" date="2021" name="Hortic Res">
        <title>The domestication of Cucurbita argyrosperma as revealed by the genome of its wild relative.</title>
        <authorList>
            <person name="Barrera-Redondo J."/>
            <person name="Sanchez-de la Vega G."/>
            <person name="Aguirre-Liguori J.A."/>
            <person name="Castellanos-Morales G."/>
            <person name="Gutierrez-Guerrero Y.T."/>
            <person name="Aguirre-Dugua X."/>
            <person name="Aguirre-Planter E."/>
            <person name="Tenaillon M.I."/>
            <person name="Lira-Saade R."/>
            <person name="Eguiarte L.E."/>
        </authorList>
    </citation>
    <scope>NUCLEOTIDE SEQUENCE [LARGE SCALE GENOMIC DNA]</scope>
    <source>
        <strain evidence="3">JBR-2021</strain>
    </source>
</reference>
<keyword evidence="1" id="KW-0378">Hydrolase</keyword>
<comment type="caution">
    <text evidence="3">The sequence shown here is derived from an EMBL/GenBank/DDBJ whole genome shotgun (WGS) entry which is preliminary data.</text>
</comment>
<dbReference type="InterPro" id="IPR001547">
    <property type="entry name" value="Glyco_hydro_5"/>
</dbReference>
<evidence type="ECO:0000256" key="1">
    <source>
        <dbReference type="ARBA" id="ARBA00022801"/>
    </source>
</evidence>
<feature type="domain" description="Glycoside hydrolase family 5" evidence="2">
    <location>
        <begin position="52"/>
        <end position="333"/>
    </location>
</feature>